<organism evidence="6 7">
    <name type="scientific">Marasmiellus scandens</name>
    <dbReference type="NCBI Taxonomy" id="2682957"/>
    <lineage>
        <taxon>Eukaryota</taxon>
        <taxon>Fungi</taxon>
        <taxon>Dikarya</taxon>
        <taxon>Basidiomycota</taxon>
        <taxon>Agaricomycotina</taxon>
        <taxon>Agaricomycetes</taxon>
        <taxon>Agaricomycetidae</taxon>
        <taxon>Agaricales</taxon>
        <taxon>Marasmiineae</taxon>
        <taxon>Omphalotaceae</taxon>
        <taxon>Marasmiellus</taxon>
    </lineage>
</organism>
<keyword evidence="2" id="KW-0479">Metal-binding</keyword>
<dbReference type="SUPFAM" id="SSF53098">
    <property type="entry name" value="Ribonuclease H-like"/>
    <property type="match status" value="1"/>
</dbReference>
<evidence type="ECO:0000256" key="4">
    <source>
        <dbReference type="ARBA" id="ARBA00022833"/>
    </source>
</evidence>
<reference evidence="6 7" key="1">
    <citation type="submission" date="2024-01" db="EMBL/GenBank/DDBJ databases">
        <title>A draft genome for the cacao thread blight pathogen Marasmiellus scandens.</title>
        <authorList>
            <person name="Baruah I.K."/>
            <person name="Leung J."/>
            <person name="Bukari Y."/>
            <person name="Amoako-Attah I."/>
            <person name="Meinhardt L.W."/>
            <person name="Bailey B.A."/>
            <person name="Cohen S.P."/>
        </authorList>
    </citation>
    <scope>NUCLEOTIDE SEQUENCE [LARGE SCALE GENOMIC DNA]</scope>
    <source>
        <strain evidence="6 7">GH-19</strain>
    </source>
</reference>
<comment type="caution">
    <text evidence="6">The sequence shown here is derived from an EMBL/GenBank/DDBJ whole genome shotgun (WGS) entry which is preliminary data.</text>
</comment>
<proteinExistence type="predicted"/>
<dbReference type="PANTHER" id="PTHR46481:SF10">
    <property type="entry name" value="ZINC FINGER BED DOMAIN-CONTAINING PROTEIN 39"/>
    <property type="match status" value="1"/>
</dbReference>
<dbReference type="InterPro" id="IPR012337">
    <property type="entry name" value="RNaseH-like_sf"/>
</dbReference>
<evidence type="ECO:0000256" key="2">
    <source>
        <dbReference type="ARBA" id="ARBA00022723"/>
    </source>
</evidence>
<dbReference type="EMBL" id="JBANRG010000070">
    <property type="protein sequence ID" value="KAK7440073.1"/>
    <property type="molecule type" value="Genomic_DNA"/>
</dbReference>
<keyword evidence="4" id="KW-0862">Zinc</keyword>
<protein>
    <submittedName>
        <fullName evidence="6">Uncharacterized protein</fullName>
    </submittedName>
</protein>
<gene>
    <name evidence="6" type="ORF">VKT23_017322</name>
</gene>
<dbReference type="Proteomes" id="UP001498398">
    <property type="component" value="Unassembled WGS sequence"/>
</dbReference>
<evidence type="ECO:0000256" key="3">
    <source>
        <dbReference type="ARBA" id="ARBA00022771"/>
    </source>
</evidence>
<dbReference type="InterPro" id="IPR052035">
    <property type="entry name" value="ZnF_BED_domain_contain"/>
</dbReference>
<dbReference type="PANTHER" id="PTHR46481">
    <property type="entry name" value="ZINC FINGER BED DOMAIN-CONTAINING PROTEIN 4"/>
    <property type="match status" value="1"/>
</dbReference>
<name>A0ABR1IWZ0_9AGAR</name>
<accession>A0ABR1IWZ0</accession>
<sequence length="345" mass="37971">MTMTTPLTWNVTNTTAPISPPASPVLTRSQSAPAPAIVEPACKCRKIEKALTSMGIEEVWEMTDAEIVAAALKGKKLTIYDHYDIQIECRGQADDPKHTIFLVFICETLPDQHTRQYQEYTQNTTSNLKTTMDSCKSKNPTLFPATPVAASTSFKMVGDELYLREVELLRPGTKVPSEDTVANDVQRLYKGLSFTVKSYFENQGREVHAIVNGWTVPITKSYLGVEIILDDGGQIHNATLEFIRLTESHTGAYLAEQLYLVLKCYGLDRLLHVLMMDNAAPKKKKVRASKGSVKCATSGSANVQPDEVEEIVVGGHDDDANLDTEDLEIANKIEGDGGFNESDPA</sequence>
<evidence type="ECO:0000256" key="1">
    <source>
        <dbReference type="ARBA" id="ARBA00004123"/>
    </source>
</evidence>
<evidence type="ECO:0000313" key="7">
    <source>
        <dbReference type="Proteomes" id="UP001498398"/>
    </source>
</evidence>
<keyword evidence="7" id="KW-1185">Reference proteome</keyword>
<evidence type="ECO:0000256" key="5">
    <source>
        <dbReference type="ARBA" id="ARBA00023242"/>
    </source>
</evidence>
<keyword evidence="5" id="KW-0539">Nucleus</keyword>
<keyword evidence="3" id="KW-0863">Zinc-finger</keyword>
<comment type="subcellular location">
    <subcellularLocation>
        <location evidence="1">Nucleus</location>
    </subcellularLocation>
</comment>
<evidence type="ECO:0000313" key="6">
    <source>
        <dbReference type="EMBL" id="KAK7440073.1"/>
    </source>
</evidence>